<feature type="compositionally biased region" description="Polar residues" evidence="1">
    <location>
        <begin position="514"/>
        <end position="529"/>
    </location>
</feature>
<keyword evidence="5" id="KW-1185">Reference proteome</keyword>
<name>A0A4V2S3B4_9ACTN</name>
<protein>
    <submittedName>
        <fullName evidence="4">Uncharacterized protein DUF4129</fullName>
    </submittedName>
</protein>
<comment type="caution">
    <text evidence="4">The sequence shown here is derived from an EMBL/GenBank/DDBJ whole genome shotgun (WGS) entry which is preliminary data.</text>
</comment>
<feature type="transmembrane region" description="Helical" evidence="2">
    <location>
        <begin position="162"/>
        <end position="179"/>
    </location>
</feature>
<keyword evidence="2" id="KW-0812">Transmembrane</keyword>
<feature type="transmembrane region" description="Helical" evidence="2">
    <location>
        <begin position="114"/>
        <end position="132"/>
    </location>
</feature>
<feature type="region of interest" description="Disordered" evidence="1">
    <location>
        <begin position="513"/>
        <end position="554"/>
    </location>
</feature>
<evidence type="ECO:0000313" key="5">
    <source>
        <dbReference type="Proteomes" id="UP000295573"/>
    </source>
</evidence>
<evidence type="ECO:0000313" key="4">
    <source>
        <dbReference type="EMBL" id="TCO43730.1"/>
    </source>
</evidence>
<dbReference type="EMBL" id="SLWR01000012">
    <property type="protein sequence ID" value="TCO43730.1"/>
    <property type="molecule type" value="Genomic_DNA"/>
</dbReference>
<proteinExistence type="predicted"/>
<feature type="transmembrane region" description="Helical" evidence="2">
    <location>
        <begin position="59"/>
        <end position="82"/>
    </location>
</feature>
<feature type="domain" description="Transglutaminase-like" evidence="3">
    <location>
        <begin position="440"/>
        <end position="511"/>
    </location>
</feature>
<organism evidence="4 5">
    <name type="scientific">Kribbella antiqua</name>
    <dbReference type="NCBI Taxonomy" id="2512217"/>
    <lineage>
        <taxon>Bacteria</taxon>
        <taxon>Bacillati</taxon>
        <taxon>Actinomycetota</taxon>
        <taxon>Actinomycetes</taxon>
        <taxon>Propionibacteriales</taxon>
        <taxon>Kribbellaceae</taxon>
        <taxon>Kribbella</taxon>
    </lineage>
</organism>
<reference evidence="4 5" key="1">
    <citation type="journal article" date="2015" name="Stand. Genomic Sci.">
        <title>Genomic Encyclopedia of Bacterial and Archaeal Type Strains, Phase III: the genomes of soil and plant-associated and newly described type strains.</title>
        <authorList>
            <person name="Whitman W.B."/>
            <person name="Woyke T."/>
            <person name="Klenk H.P."/>
            <person name="Zhou Y."/>
            <person name="Lilburn T.G."/>
            <person name="Beck B.J."/>
            <person name="De Vos P."/>
            <person name="Vandamme P."/>
            <person name="Eisen J.A."/>
            <person name="Garrity G."/>
            <person name="Hugenholtz P."/>
            <person name="Kyrpides N.C."/>
        </authorList>
    </citation>
    <scope>NUCLEOTIDE SEQUENCE [LARGE SCALE GENOMIC DNA]</scope>
    <source>
        <strain evidence="4 5">VKM Ac-2541</strain>
    </source>
</reference>
<evidence type="ECO:0000256" key="2">
    <source>
        <dbReference type="SAM" id="Phobius"/>
    </source>
</evidence>
<dbReference type="Proteomes" id="UP000295573">
    <property type="component" value="Unassembled WGS sequence"/>
</dbReference>
<dbReference type="InterPro" id="IPR002931">
    <property type="entry name" value="Transglutaminase-like"/>
</dbReference>
<dbReference type="SUPFAM" id="SSF54001">
    <property type="entry name" value="Cysteine proteinases"/>
    <property type="match status" value="1"/>
</dbReference>
<dbReference type="InterPro" id="IPR021878">
    <property type="entry name" value="TgpA_N"/>
</dbReference>
<gene>
    <name evidence="4" type="ORF">EV646_112308</name>
</gene>
<dbReference type="RefSeq" id="WP_132155159.1">
    <property type="nucleotide sequence ID" value="NZ_SLWR01000012.1"/>
</dbReference>
<feature type="transmembrane region" description="Helical" evidence="2">
    <location>
        <begin position="564"/>
        <end position="587"/>
    </location>
</feature>
<feature type="region of interest" description="Disordered" evidence="1">
    <location>
        <begin position="223"/>
        <end position="244"/>
    </location>
</feature>
<dbReference type="Pfam" id="PF11992">
    <property type="entry name" value="TgpA_N"/>
    <property type="match status" value="1"/>
</dbReference>
<dbReference type="AlphaFoldDB" id="A0A4V2S3B4"/>
<dbReference type="InterPro" id="IPR038765">
    <property type="entry name" value="Papain-like_cys_pep_sf"/>
</dbReference>
<dbReference type="PANTHER" id="PTHR42736">
    <property type="entry name" value="PROTEIN-GLUTAMINE GAMMA-GLUTAMYLTRANSFERASE"/>
    <property type="match status" value="1"/>
</dbReference>
<dbReference type="PANTHER" id="PTHR42736:SF1">
    <property type="entry name" value="PROTEIN-GLUTAMINE GAMMA-GLUTAMYLTRANSFERASE"/>
    <property type="match status" value="1"/>
</dbReference>
<feature type="transmembrane region" description="Helical" evidence="2">
    <location>
        <begin position="191"/>
        <end position="211"/>
    </location>
</feature>
<feature type="transmembrane region" description="Helical" evidence="2">
    <location>
        <begin position="139"/>
        <end position="156"/>
    </location>
</feature>
<dbReference type="SMART" id="SM00460">
    <property type="entry name" value="TGc"/>
    <property type="match status" value="1"/>
</dbReference>
<feature type="transmembrane region" description="Helical" evidence="2">
    <location>
        <begin position="29"/>
        <end position="47"/>
    </location>
</feature>
<dbReference type="Gene3D" id="3.10.620.30">
    <property type="match status" value="1"/>
</dbReference>
<keyword evidence="2" id="KW-0472">Membrane</keyword>
<dbReference type="Pfam" id="PF01841">
    <property type="entry name" value="Transglut_core"/>
    <property type="match status" value="1"/>
</dbReference>
<dbReference type="InterPro" id="IPR052901">
    <property type="entry name" value="Bact_TGase-like"/>
</dbReference>
<evidence type="ECO:0000256" key="1">
    <source>
        <dbReference type="SAM" id="MobiDB-lite"/>
    </source>
</evidence>
<evidence type="ECO:0000259" key="3">
    <source>
        <dbReference type="SMART" id="SM00460"/>
    </source>
</evidence>
<dbReference type="Pfam" id="PF13559">
    <property type="entry name" value="DUF4129"/>
    <property type="match status" value="1"/>
</dbReference>
<keyword evidence="2" id="KW-1133">Transmembrane helix</keyword>
<dbReference type="InterPro" id="IPR025403">
    <property type="entry name" value="TgpA-like_C"/>
</dbReference>
<dbReference type="OrthoDB" id="9804023at2"/>
<sequence length="702" mass="74614">MSRRRTIAVLAAVLLGGLCFAPVFGIGSLWLPVGAVCVVAYVVTEVCRHWAGLAAWRPLLVAVGGLLAVVETVLRATTVAGLPTVDSLRALGRGLSAWRLTLESTWPARPDPELVVFIPLLTLVACLLAVELLDRAPPLVALIPGLAVVGVSQLYIAATGLTAVLIASGYGLLVIALLVPDDFELRRIGPWAATAAVTVAALVCGLVVSTIDPAGRTPYSLQKVQSATAPGERPTSPLDELAGRLSPDVRNEPVFRYQSSQPVDRWRQVALDDFDGANWTTDHPFLRMGSALTPGPEIRVPTKIQHASIQLEDLDGPWLPGQLLPATVSGVADPRVEPIGSTLLAANTPRNYDLTWSKPATVDASYLLSAGIDADAPGGGLEDDLGPVPNDVASLEPLQGRRATVATALALATYMRNNYRVAVDEPLPTGHSWPQLEKFLLQDKQGTSEQFATAYVALARLSGIPARVVVGFRAPAQRDADGLYTVYNRDAMAWPEIAVDGVGWWPIDPMGQAATGQASAPGSPESVTEQARAAVPPVDKIQDPEVPPSSDEAGSSGGFGSFRIPVFAIFLVSAGLLLLWLLGVPLLKHARALRRKRRTGSASVVGAWAEARDRLRAHGVPVTAGMTVRDLADAADDLPDTRSSLATIATAVDHALWSGTTTSPELAQQAWSGVRTLRQALRTRPWPDRLQASLELRTLFTR</sequence>
<accession>A0A4V2S3B4</accession>